<dbReference type="KEGG" id="stax:MC45_01315"/>
<accession>A0A097ECH9</accession>
<dbReference type="EMBL" id="CP009571">
    <property type="protein sequence ID" value="AIT05277.1"/>
    <property type="molecule type" value="Genomic_DNA"/>
</dbReference>
<organism evidence="2 3">
    <name type="scientific">Sphingomonas taxi</name>
    <dbReference type="NCBI Taxonomy" id="1549858"/>
    <lineage>
        <taxon>Bacteria</taxon>
        <taxon>Pseudomonadati</taxon>
        <taxon>Pseudomonadota</taxon>
        <taxon>Alphaproteobacteria</taxon>
        <taxon>Sphingomonadales</taxon>
        <taxon>Sphingomonadaceae</taxon>
        <taxon>Sphingomonas</taxon>
    </lineage>
</organism>
<keyword evidence="1" id="KW-0378">Hydrolase</keyword>
<dbReference type="AlphaFoldDB" id="A0A097ECH9"/>
<proteinExistence type="predicted"/>
<evidence type="ECO:0008006" key="4">
    <source>
        <dbReference type="Google" id="ProtNLM"/>
    </source>
</evidence>
<dbReference type="PANTHER" id="PTHR48081:SF33">
    <property type="entry name" value="KYNURENINE FORMAMIDASE"/>
    <property type="match status" value="1"/>
</dbReference>
<dbReference type="STRING" id="1549858.MC45_01315"/>
<evidence type="ECO:0000256" key="1">
    <source>
        <dbReference type="ARBA" id="ARBA00022801"/>
    </source>
</evidence>
<evidence type="ECO:0000313" key="3">
    <source>
        <dbReference type="Proteomes" id="UP000033200"/>
    </source>
</evidence>
<dbReference type="PANTHER" id="PTHR48081">
    <property type="entry name" value="AB HYDROLASE SUPERFAMILY PROTEIN C4A8.06C"/>
    <property type="match status" value="1"/>
</dbReference>
<evidence type="ECO:0000313" key="2">
    <source>
        <dbReference type="EMBL" id="AIT05277.1"/>
    </source>
</evidence>
<dbReference type="GO" id="GO:0016787">
    <property type="term" value="F:hydrolase activity"/>
    <property type="evidence" value="ECO:0007669"/>
    <property type="project" value="UniProtKB-KW"/>
</dbReference>
<keyword evidence="3" id="KW-1185">Reference proteome</keyword>
<gene>
    <name evidence="2" type="ORF">MC45_01315</name>
</gene>
<dbReference type="SUPFAM" id="SSF53474">
    <property type="entry name" value="alpha/beta-Hydrolases"/>
    <property type="match status" value="1"/>
</dbReference>
<dbReference type="Gene3D" id="3.40.50.1820">
    <property type="entry name" value="alpha/beta hydrolase"/>
    <property type="match status" value="1"/>
</dbReference>
<name>A0A097ECH9_9SPHN</name>
<dbReference type="Proteomes" id="UP000033200">
    <property type="component" value="Chromosome"/>
</dbReference>
<protein>
    <recommendedName>
        <fullName evidence="4">Arylformamidase</fullName>
    </recommendedName>
</protein>
<dbReference type="InterPro" id="IPR050300">
    <property type="entry name" value="GDXG_lipolytic_enzyme"/>
</dbReference>
<dbReference type="HOGENOM" id="CLU_016852_0_0_5"/>
<sequence>MDVINASDNQLHIMDHGHQQPGKWRRKCVISPALPDPVPVICATDLSYRADGNRLQTLSLYLPQTDETEALVSMPVCELPCLGTNSGCPVALVHIHGGAWRSPDVTAASIEPTVACAFATPDDTPLKVVASIDYTISPFPSAPSDSYDPRVDGHSDPAREAVHPQHLDDVLRAFEMLRSLGLSDGSYVLSGHSCGACLAFQAVLTEPAEFGLLDVCAPPTPAAVVGVNGLYDLPGLVHHLDPSHAHLEAEYRDLLTIAFGADEQVWAAGSPARFELGTTASRLRRLGGLATILLEQSPDDQLVPMNQREKLARHIIDATVFDVVEGWRCSGSHATPWEQGDMMWRSILNVLDRYRSLKPPCNTFVE</sequence>
<dbReference type="InterPro" id="IPR029058">
    <property type="entry name" value="AB_hydrolase_fold"/>
</dbReference>
<reference evidence="2 3" key="1">
    <citation type="submission" date="2014-09" db="EMBL/GenBank/DDBJ databases">
        <title>Using Illumina technology Improving SMRT sequencing Genome Assembly by RASTools.</title>
        <authorList>
            <person name="Zhou Y."/>
            <person name="Ma T."/>
            <person name="Liu T."/>
        </authorList>
    </citation>
    <scope>NUCLEOTIDE SEQUENCE [LARGE SCALE GENOMIC DNA]</scope>
    <source>
        <strain evidence="2 3">ATCC 55669</strain>
    </source>
</reference>